<proteinExistence type="predicted"/>
<accession>A0A1V6M0V9</accession>
<feature type="domain" description="DUF374" evidence="1">
    <location>
        <begin position="58"/>
        <end position="124"/>
    </location>
</feature>
<gene>
    <name evidence="2" type="ORF">BIY37_05485</name>
</gene>
<sequence>MKIFKFFIAGILGAWLIRLLASTVRIYDDPKGFNKKAKTRHVIYTFWHCMMLIPAYVCRDSNIQVLISQHSDGEYIAQVIKRLGYGAIRGSTTRGGRRAVKAMIDKVREGYSVAITPDGPRGPRFVVQPGSIYLSQKTGLPIVPAAIGLSRYWKLPSWDEFRIPKPFSRALIMYGDPIYIPPDLTGEEMEHYRLLIERIMKEMTEKADILVLGKKRCLR</sequence>
<dbReference type="Proteomes" id="UP000242219">
    <property type="component" value="Unassembled WGS sequence"/>
</dbReference>
<dbReference type="RefSeq" id="WP_070066828.1">
    <property type="nucleotide sequence ID" value="NZ_MJUW02000064.1"/>
</dbReference>
<dbReference type="SUPFAM" id="SSF69593">
    <property type="entry name" value="Glycerol-3-phosphate (1)-acyltransferase"/>
    <property type="match status" value="1"/>
</dbReference>
<evidence type="ECO:0000259" key="1">
    <source>
        <dbReference type="Pfam" id="PF04028"/>
    </source>
</evidence>
<name>A0A1V6M0V9_9BACT</name>
<evidence type="ECO:0000313" key="2">
    <source>
        <dbReference type="EMBL" id="OQD46007.1"/>
    </source>
</evidence>
<comment type="caution">
    <text evidence="2">The sequence shown here is derived from an EMBL/GenBank/DDBJ whole genome shotgun (WGS) entry which is preliminary data.</text>
</comment>
<dbReference type="EMBL" id="MJUW02000064">
    <property type="protein sequence ID" value="OQD46007.1"/>
    <property type="molecule type" value="Genomic_DNA"/>
</dbReference>
<dbReference type="AlphaFoldDB" id="A0A1V6M0V9"/>
<keyword evidence="3" id="KW-1185">Reference proteome</keyword>
<reference evidence="2 3" key="1">
    <citation type="journal article" date="2016" name="Genome Announc.">
        <title>Draft Genome Sequence of the Anaerobic Ammonium-Oxidizing Bacterium 'Candidatus Brocadia sp. 40'.</title>
        <authorList>
            <person name="Ali M."/>
            <person name="Haroon M.F."/>
            <person name="Narita Y."/>
            <person name="Zhang L."/>
            <person name="Rangel Shaw D."/>
            <person name="Okabe S."/>
            <person name="Saikaly P.E."/>
        </authorList>
    </citation>
    <scope>NUCLEOTIDE SEQUENCE [LARGE SCALE GENOMIC DNA]</scope>
    <source>
        <strain evidence="2 3">40</strain>
    </source>
</reference>
<evidence type="ECO:0000313" key="3">
    <source>
        <dbReference type="Proteomes" id="UP000242219"/>
    </source>
</evidence>
<protein>
    <recommendedName>
        <fullName evidence="1">DUF374 domain-containing protein</fullName>
    </recommendedName>
</protein>
<dbReference type="InterPro" id="IPR007172">
    <property type="entry name" value="DUF374"/>
</dbReference>
<dbReference type="Pfam" id="PF04028">
    <property type="entry name" value="DUF374"/>
    <property type="match status" value="1"/>
</dbReference>
<organism evidence="2 3">
    <name type="scientific">Candidatus Brocadia sapporoensis</name>
    <dbReference type="NCBI Taxonomy" id="392547"/>
    <lineage>
        <taxon>Bacteria</taxon>
        <taxon>Pseudomonadati</taxon>
        <taxon>Planctomycetota</taxon>
        <taxon>Candidatus Brocadiia</taxon>
        <taxon>Candidatus Brocadiales</taxon>
        <taxon>Candidatus Brocadiaceae</taxon>
        <taxon>Candidatus Brocadia</taxon>
    </lineage>
</organism>
<dbReference type="CDD" id="cd07983">
    <property type="entry name" value="LPLAT_DUF374-like"/>
    <property type="match status" value="1"/>
</dbReference>